<dbReference type="AlphaFoldDB" id="A0A512NHD4"/>
<evidence type="ECO:0000313" key="3">
    <source>
        <dbReference type="Proteomes" id="UP000321058"/>
    </source>
</evidence>
<dbReference type="PANTHER" id="PTHR43283">
    <property type="entry name" value="BETA-LACTAMASE-RELATED"/>
    <property type="match status" value="1"/>
</dbReference>
<organism evidence="2 3">
    <name type="scientific">Reyranella soli</name>
    <dbReference type="NCBI Taxonomy" id="1230389"/>
    <lineage>
        <taxon>Bacteria</taxon>
        <taxon>Pseudomonadati</taxon>
        <taxon>Pseudomonadota</taxon>
        <taxon>Alphaproteobacteria</taxon>
        <taxon>Hyphomicrobiales</taxon>
        <taxon>Reyranellaceae</taxon>
        <taxon>Reyranella</taxon>
    </lineage>
</organism>
<reference evidence="2 3" key="1">
    <citation type="submission" date="2019-07" db="EMBL/GenBank/DDBJ databases">
        <title>Whole genome shotgun sequence of Reyranella soli NBRC 108950.</title>
        <authorList>
            <person name="Hosoyama A."/>
            <person name="Uohara A."/>
            <person name="Ohji S."/>
            <person name="Ichikawa N."/>
        </authorList>
    </citation>
    <scope>NUCLEOTIDE SEQUENCE [LARGE SCALE GENOMIC DNA]</scope>
    <source>
        <strain evidence="2 3">NBRC 108950</strain>
    </source>
</reference>
<accession>A0A512NHD4</accession>
<dbReference type="PROSITE" id="PS51257">
    <property type="entry name" value="PROKAR_LIPOPROTEIN"/>
    <property type="match status" value="1"/>
</dbReference>
<dbReference type="GO" id="GO:0016787">
    <property type="term" value="F:hydrolase activity"/>
    <property type="evidence" value="ECO:0007669"/>
    <property type="project" value="UniProtKB-KW"/>
</dbReference>
<dbReference type="InterPro" id="IPR012338">
    <property type="entry name" value="Beta-lactam/transpept-like"/>
</dbReference>
<dbReference type="OrthoDB" id="9814204at2"/>
<name>A0A512NHD4_9HYPH</name>
<dbReference type="Pfam" id="PF00144">
    <property type="entry name" value="Beta-lactamase"/>
    <property type="match status" value="1"/>
</dbReference>
<comment type="caution">
    <text evidence="2">The sequence shown here is derived from an EMBL/GenBank/DDBJ whole genome shotgun (WGS) entry which is preliminary data.</text>
</comment>
<dbReference type="Gene3D" id="3.40.710.10">
    <property type="entry name" value="DD-peptidase/beta-lactamase superfamily"/>
    <property type="match status" value="1"/>
</dbReference>
<gene>
    <name evidence="2" type="ORF">RSO01_55170</name>
</gene>
<feature type="domain" description="Beta-lactamase-related" evidence="1">
    <location>
        <begin position="158"/>
        <end position="457"/>
    </location>
</feature>
<dbReference type="RefSeq" id="WP_147153500.1">
    <property type="nucleotide sequence ID" value="NZ_BKAJ01000098.1"/>
</dbReference>
<evidence type="ECO:0000313" key="2">
    <source>
        <dbReference type="EMBL" id="GEP58351.1"/>
    </source>
</evidence>
<dbReference type="Proteomes" id="UP000321058">
    <property type="component" value="Unassembled WGS sequence"/>
</dbReference>
<evidence type="ECO:0000259" key="1">
    <source>
        <dbReference type="Pfam" id="PF00144"/>
    </source>
</evidence>
<dbReference type="InterPro" id="IPR001466">
    <property type="entry name" value="Beta-lactam-related"/>
</dbReference>
<dbReference type="InterPro" id="IPR050789">
    <property type="entry name" value="Diverse_Enzym_Activities"/>
</dbReference>
<keyword evidence="3" id="KW-1185">Reference proteome</keyword>
<dbReference type="PANTHER" id="PTHR43283:SF7">
    <property type="entry name" value="BETA-LACTAMASE-RELATED DOMAIN-CONTAINING PROTEIN"/>
    <property type="match status" value="1"/>
</dbReference>
<keyword evidence="2" id="KW-0378">Hydrolase</keyword>
<dbReference type="SUPFAM" id="SSF56601">
    <property type="entry name" value="beta-lactamase/transpeptidase-like"/>
    <property type="match status" value="1"/>
</dbReference>
<sequence>MRHAISFALLGATPALLGCGSLDRATDVATGYVSHQLCSAAFVSRVEPEQFYREAIAPILAPVSFLSGHRVDREREQVTASFAGVSQARAIDRGPLGCLVLQGEPPAPVTLPPHTPAPALLTEIGGPTVVEPTQPALKQALDRAFTENANPPYRNTKAVVVVRDGSVIAERYAPGYGIDTQVMGWSATKSVTNALIGILARQGKVSLEGPAPIAAWANPKDPRHAISIDNLLRMNSGLDIGDSLTARASTAFDASAYMVFGVRDMAAFAEKAPLKAAPGAAASWNYTNGNTLLLSRIIRDNAGGDAASTLAFARRELFDKLGMRHVTLEFDAAGTPIGSSHMLASARDWARFGLLYLNDGVVGGERLLPPGWVDYSATPTPGSERFGYAAGFWTNRGNGEGQRYRIARGIPAEAFFARGANGQYVIIVPSQRLVVARFGPAFTERDDMDVVARLVADVMQALPPA</sequence>
<protein>
    <submittedName>
        <fullName evidence="2">Serine hydrolase</fullName>
    </submittedName>
</protein>
<dbReference type="EMBL" id="BKAJ01000098">
    <property type="protein sequence ID" value="GEP58351.1"/>
    <property type="molecule type" value="Genomic_DNA"/>
</dbReference>
<proteinExistence type="predicted"/>